<dbReference type="Gene3D" id="2.60.40.1630">
    <property type="entry name" value="bacillus anthracis domain"/>
    <property type="match status" value="1"/>
</dbReference>
<dbReference type="InterPro" id="IPR040680">
    <property type="entry name" value="DUF5643"/>
</dbReference>
<keyword evidence="1" id="KW-0472">Membrane</keyword>
<sequence>MKDIYQLLNDVNLDEIEFEEMEVSALEKANVKRTLKKSIIIKNKQTKAWKMNIAAASILVGLSLTSFVTLPAYAGNIPVIEDIFRFFDHGTTGLSGADKEDFNESKDTQKKNIGLYYDYKKYSNEINITKESNGVKFTINDAVFDGKTATLTYTIESEQDIGNANFTLPRISGMYATGGTGITTKIDTNKYVGFLTVNNLEDEKFDVADIKWNIDSIKNPDNKTEIKGDWKFDFSVKATESKVQILSGITSEKNGVKVNVEKISITPMSFTLFYNQEVSELIQSTWDGVHVDLEIKDDLGNIYSGQENGGEGAEGTYNINWSKTFEKLDQKASKLIITPHVKSSHNSNAQAKPNTVKEEHKLDDIIIELVK</sequence>
<name>A0AA95SB68_9BACI</name>
<dbReference type="Pfam" id="PF18705">
    <property type="entry name" value="DUF5643"/>
    <property type="match status" value="1"/>
</dbReference>
<keyword evidence="5" id="KW-1185">Reference proteome</keyword>
<accession>A0AA95SB68</accession>
<keyword evidence="1" id="KW-1133">Transmembrane helix</keyword>
<keyword evidence="1" id="KW-0812">Transmembrane</keyword>
<feature type="domain" description="DUF4179" evidence="2">
    <location>
        <begin position="46"/>
        <end position="157"/>
    </location>
</feature>
<dbReference type="EMBL" id="CP126114">
    <property type="protein sequence ID" value="WHY84673.1"/>
    <property type="molecule type" value="Genomic_DNA"/>
</dbReference>
<organism evidence="4 5">
    <name type="scientific">Neobacillus novalis</name>
    <dbReference type="NCBI Taxonomy" id="220687"/>
    <lineage>
        <taxon>Bacteria</taxon>
        <taxon>Bacillati</taxon>
        <taxon>Bacillota</taxon>
        <taxon>Bacilli</taxon>
        <taxon>Bacillales</taxon>
        <taxon>Bacillaceae</taxon>
        <taxon>Neobacillus</taxon>
    </lineage>
</organism>
<dbReference type="AlphaFoldDB" id="A0AA95SB68"/>
<gene>
    <name evidence="4" type="ORF">QNH39_18725</name>
</gene>
<dbReference type="KEGG" id="nnv:QNH39_18725"/>
<evidence type="ECO:0000313" key="5">
    <source>
        <dbReference type="Proteomes" id="UP001178288"/>
    </source>
</evidence>
<dbReference type="RefSeq" id="WP_066089957.1">
    <property type="nucleotide sequence ID" value="NZ_CP126114.1"/>
</dbReference>
<dbReference type="Gene3D" id="2.60.40.1640">
    <property type="entry name" value="Conserved domain protein"/>
    <property type="match status" value="1"/>
</dbReference>
<evidence type="ECO:0000313" key="4">
    <source>
        <dbReference type="EMBL" id="WHY84673.1"/>
    </source>
</evidence>
<evidence type="ECO:0000259" key="3">
    <source>
        <dbReference type="Pfam" id="PF18705"/>
    </source>
</evidence>
<evidence type="ECO:0000259" key="2">
    <source>
        <dbReference type="Pfam" id="PF13786"/>
    </source>
</evidence>
<reference evidence="4" key="1">
    <citation type="submission" date="2023-05" db="EMBL/GenBank/DDBJ databases">
        <title>Comparative genomics of Bacillaceae isolates and their secondary metabolite potential.</title>
        <authorList>
            <person name="Song L."/>
            <person name="Nielsen L.J."/>
            <person name="Mohite O."/>
            <person name="Xu X."/>
            <person name="Weber T."/>
            <person name="Kovacs A.T."/>
        </authorList>
    </citation>
    <scope>NUCLEOTIDE SEQUENCE</scope>
    <source>
        <strain evidence="4">XLM17</strain>
    </source>
</reference>
<feature type="domain" description="DUF5643" evidence="3">
    <location>
        <begin position="249"/>
        <end position="368"/>
    </location>
</feature>
<dbReference type="Pfam" id="PF13786">
    <property type="entry name" value="DUF4179"/>
    <property type="match status" value="1"/>
</dbReference>
<proteinExistence type="predicted"/>
<feature type="transmembrane region" description="Helical" evidence="1">
    <location>
        <begin position="53"/>
        <end position="74"/>
    </location>
</feature>
<evidence type="ECO:0000256" key="1">
    <source>
        <dbReference type="SAM" id="Phobius"/>
    </source>
</evidence>
<protein>
    <submittedName>
        <fullName evidence="4">DUF4179 domain-containing protein</fullName>
    </submittedName>
</protein>
<dbReference type="Proteomes" id="UP001178288">
    <property type="component" value="Chromosome"/>
</dbReference>
<dbReference type="InterPro" id="IPR025436">
    <property type="entry name" value="DUF4179"/>
</dbReference>